<dbReference type="AlphaFoldDB" id="A0A2R4BNS4"/>
<sequence>MNNSTTTHQSLTCESSFFPCNPQREDLFQVRDGVPAIDALQMASSMLEASIAGVFSMAEEAEGCEGYASAYSLQFVKGLVDSVLGGLCKDRFAKMGRMN</sequence>
<dbReference type="EMBL" id="CP028339">
    <property type="protein sequence ID" value="AVR88996.1"/>
    <property type="molecule type" value="Genomic_DNA"/>
</dbReference>
<dbReference type="KEGG" id="tak:Tharo_2093"/>
<dbReference type="Proteomes" id="UP000241885">
    <property type="component" value="Chromosome"/>
</dbReference>
<reference evidence="1 2" key="1">
    <citation type="submission" date="2018-03" db="EMBL/GenBank/DDBJ databases">
        <title>Complete genome sequence of Thauera aromatica, a model organism for studying aromatic compound degradation under denitrifying conditions.</title>
        <authorList>
            <person name="Lo H.-Y."/>
            <person name="Goris T."/>
            <person name="Boll M."/>
            <person name="Mueller J.A."/>
        </authorList>
    </citation>
    <scope>NUCLEOTIDE SEQUENCE [LARGE SCALE GENOMIC DNA]</scope>
    <source>
        <strain evidence="1 2">K172</strain>
    </source>
</reference>
<accession>A0A2R4BNS4</accession>
<evidence type="ECO:0008006" key="3">
    <source>
        <dbReference type="Google" id="ProtNLM"/>
    </source>
</evidence>
<protein>
    <recommendedName>
        <fullName evidence="3">DUF3077 domain-containing protein</fullName>
    </recommendedName>
</protein>
<evidence type="ECO:0000313" key="2">
    <source>
        <dbReference type="Proteomes" id="UP000241885"/>
    </source>
</evidence>
<evidence type="ECO:0000313" key="1">
    <source>
        <dbReference type="EMBL" id="AVR88996.1"/>
    </source>
</evidence>
<gene>
    <name evidence="1" type="ORF">Tharo_2093</name>
</gene>
<dbReference type="InterPro" id="IPR021427">
    <property type="entry name" value="DUF3077"/>
</dbReference>
<proteinExistence type="predicted"/>
<keyword evidence="2" id="KW-1185">Reference proteome</keyword>
<dbReference type="Pfam" id="PF11275">
    <property type="entry name" value="DUF3077"/>
    <property type="match status" value="1"/>
</dbReference>
<organism evidence="1 2">
    <name type="scientific">Thauera aromatica K172</name>
    <dbReference type="NCBI Taxonomy" id="44139"/>
    <lineage>
        <taxon>Bacteria</taxon>
        <taxon>Pseudomonadati</taxon>
        <taxon>Pseudomonadota</taxon>
        <taxon>Betaproteobacteria</taxon>
        <taxon>Rhodocyclales</taxon>
        <taxon>Zoogloeaceae</taxon>
        <taxon>Thauera</taxon>
    </lineage>
</organism>
<name>A0A2R4BNS4_THAAR</name>